<dbReference type="GO" id="GO:0051082">
    <property type="term" value="F:unfolded protein binding"/>
    <property type="evidence" value="ECO:0007669"/>
    <property type="project" value="InterPro"/>
</dbReference>
<dbReference type="InterPro" id="IPR020568">
    <property type="entry name" value="Ribosomal_Su5_D2-typ_SF"/>
</dbReference>
<dbReference type="SUPFAM" id="SSF54211">
    <property type="entry name" value="Ribosomal protein S5 domain 2-like"/>
    <property type="match status" value="1"/>
</dbReference>
<dbReference type="GO" id="GO:0005524">
    <property type="term" value="F:ATP binding"/>
    <property type="evidence" value="ECO:0007669"/>
    <property type="project" value="InterPro"/>
</dbReference>
<dbReference type="Proteomes" id="UP000324800">
    <property type="component" value="Unassembled WGS sequence"/>
</dbReference>
<evidence type="ECO:0000313" key="4">
    <source>
        <dbReference type="Proteomes" id="UP000324800"/>
    </source>
</evidence>
<protein>
    <submittedName>
        <fullName evidence="3">Uncharacterized protein</fullName>
    </submittedName>
</protein>
<dbReference type="GO" id="GO:0140662">
    <property type="term" value="F:ATP-dependent protein folding chaperone"/>
    <property type="evidence" value="ECO:0007669"/>
    <property type="project" value="InterPro"/>
</dbReference>
<proteinExistence type="inferred from homology"/>
<dbReference type="InterPro" id="IPR001404">
    <property type="entry name" value="Hsp90_fam"/>
</dbReference>
<evidence type="ECO:0000313" key="3">
    <source>
        <dbReference type="EMBL" id="KAA6379588.1"/>
    </source>
</evidence>
<dbReference type="Pfam" id="PF00183">
    <property type="entry name" value="HSP90"/>
    <property type="match status" value="1"/>
</dbReference>
<comment type="similarity">
    <text evidence="1">Belongs to the heat shock protein 90 family.</text>
</comment>
<organism evidence="3 4">
    <name type="scientific">Streblomastix strix</name>
    <dbReference type="NCBI Taxonomy" id="222440"/>
    <lineage>
        <taxon>Eukaryota</taxon>
        <taxon>Metamonada</taxon>
        <taxon>Preaxostyla</taxon>
        <taxon>Oxymonadida</taxon>
        <taxon>Streblomastigidae</taxon>
        <taxon>Streblomastix</taxon>
    </lineage>
</organism>
<sequence>MFETKKKNTNVKLYVRRVLIMENCEELIPDYLGFIKECYKQHSSNVLISLCSIAPLLYCETAILGRRDWMLPRAIHPYWSAIQKQKNKNRRKSGPFEKFTQVQRTWNTTNALFRLQFEPSSRLACHATAFRRISVRSTVSAHCCTNAFIQRTTPLSLVQGQLMQIMEGITGAPLQEIDFQATNISNTQVLEETQRAARAPQLLQHTETPAADTQFLSSLQTINGLASGFYLQALQFWELGILTISHMLEGNLAETLIDTVSELVLALRQAERANVAEIRLFSGIKSLLFDGNNNSVMINANPATTSGQICIQQLTSGQSVANVQGNIIGANAFINLQLPQRRAMLTLAQITNNLFLRINTKSEQQTYQSQIQQAPSQSPFYAQFPQNLQLQQQTLSINRGLFNAATHLQLNQPNPVLPVLSLNRQQQIAPNLPVIQNPQQQEADSEGNHTQRQNIIVRNSHAVMDIVMESERQDINLPSIEKKINQAHFNRQRVYWATKSRLLKYIGKRSAGQHHPGYREGQTKELEEILRHARGGTISISDC</sequence>
<evidence type="ECO:0000256" key="2">
    <source>
        <dbReference type="ARBA" id="ARBA00023186"/>
    </source>
</evidence>
<evidence type="ECO:0000256" key="1">
    <source>
        <dbReference type="ARBA" id="ARBA00008239"/>
    </source>
</evidence>
<reference evidence="3 4" key="1">
    <citation type="submission" date="2019-03" db="EMBL/GenBank/DDBJ databases">
        <title>Single cell metagenomics reveals metabolic interactions within the superorganism composed of flagellate Streblomastix strix and complex community of Bacteroidetes bacteria on its surface.</title>
        <authorList>
            <person name="Treitli S.C."/>
            <person name="Kolisko M."/>
            <person name="Husnik F."/>
            <person name="Keeling P."/>
            <person name="Hampl V."/>
        </authorList>
    </citation>
    <scope>NUCLEOTIDE SEQUENCE [LARGE SCALE GENOMIC DNA]</scope>
    <source>
        <strain evidence="3">ST1C</strain>
    </source>
</reference>
<gene>
    <name evidence="3" type="ORF">EZS28_024886</name>
</gene>
<keyword evidence="2" id="KW-0143">Chaperone</keyword>
<dbReference type="AlphaFoldDB" id="A0A5J4VAG6"/>
<dbReference type="GO" id="GO:0016887">
    <property type="term" value="F:ATP hydrolysis activity"/>
    <property type="evidence" value="ECO:0007669"/>
    <property type="project" value="InterPro"/>
</dbReference>
<dbReference type="EMBL" id="SNRW01008398">
    <property type="protein sequence ID" value="KAA6379588.1"/>
    <property type="molecule type" value="Genomic_DNA"/>
</dbReference>
<dbReference type="Gene3D" id="3.30.230.80">
    <property type="match status" value="1"/>
</dbReference>
<comment type="caution">
    <text evidence="3">The sequence shown here is derived from an EMBL/GenBank/DDBJ whole genome shotgun (WGS) entry which is preliminary data.</text>
</comment>
<accession>A0A5J4VAG6</accession>
<name>A0A5J4VAG6_9EUKA</name>